<name>H6L2T6_SAPGL</name>
<dbReference type="STRING" id="984262.SGRA_2112"/>
<evidence type="ECO:0008006" key="3">
    <source>
        <dbReference type="Google" id="ProtNLM"/>
    </source>
</evidence>
<dbReference type="Proteomes" id="UP000007519">
    <property type="component" value="Chromosome"/>
</dbReference>
<sequence length="121" mass="13605">MTVAEEKIPFIEKAVEWVEKKGYSNIKAAVEGYEDPKSFTQSSTNDSIAPDITAVSMGRKCYFEIALKSSDKRQVINKWKLLSYLSSAKQGRLFIFAPHGHKAFAKRLIEANQIPAEILPL</sequence>
<keyword evidence="2" id="KW-1185">Reference proteome</keyword>
<proteinExistence type="predicted"/>
<protein>
    <recommendedName>
        <fullName evidence="3">Restriction endonuclease type IV Mrr domain-containing protein</fullName>
    </recommendedName>
</protein>
<dbReference type="RefSeq" id="WP_002658631.1">
    <property type="nucleotide sequence ID" value="NC_016940.1"/>
</dbReference>
<dbReference type="OrthoDB" id="1163349at2"/>
<dbReference type="HOGENOM" id="CLU_163453_0_0_10"/>
<evidence type="ECO:0000313" key="1">
    <source>
        <dbReference type="EMBL" id="AFC24843.1"/>
    </source>
</evidence>
<dbReference type="AlphaFoldDB" id="H6L2T6"/>
<dbReference type="KEGG" id="sgn:SGRA_2112"/>
<gene>
    <name evidence="1" type="ordered locus">SGRA_2112</name>
</gene>
<accession>H6L2T6</accession>
<dbReference type="EMBL" id="CP002831">
    <property type="protein sequence ID" value="AFC24843.1"/>
    <property type="molecule type" value="Genomic_DNA"/>
</dbReference>
<dbReference type="eggNOG" id="ENOG5031CKD">
    <property type="taxonomic scope" value="Bacteria"/>
</dbReference>
<organism evidence="1 2">
    <name type="scientific">Saprospira grandis (strain Lewin)</name>
    <dbReference type="NCBI Taxonomy" id="984262"/>
    <lineage>
        <taxon>Bacteria</taxon>
        <taxon>Pseudomonadati</taxon>
        <taxon>Bacteroidota</taxon>
        <taxon>Saprospiria</taxon>
        <taxon>Saprospirales</taxon>
        <taxon>Saprospiraceae</taxon>
        <taxon>Saprospira</taxon>
    </lineage>
</organism>
<reference evidence="1 2" key="1">
    <citation type="journal article" date="2012" name="Stand. Genomic Sci.">
        <title>Complete genome sequencing and analysis of Saprospira grandis str. Lewin, a predatory marine bacterium.</title>
        <authorList>
            <person name="Saw J.H."/>
            <person name="Yuryev A."/>
            <person name="Kanbe M."/>
            <person name="Hou S."/>
            <person name="Young A.G."/>
            <person name="Aizawa S."/>
            <person name="Alam M."/>
        </authorList>
    </citation>
    <scope>NUCLEOTIDE SEQUENCE [LARGE SCALE GENOMIC DNA]</scope>
    <source>
        <strain evidence="1 2">Lewin</strain>
    </source>
</reference>
<evidence type="ECO:0000313" key="2">
    <source>
        <dbReference type="Proteomes" id="UP000007519"/>
    </source>
</evidence>